<keyword evidence="9" id="KW-1185">Reference proteome</keyword>
<evidence type="ECO:0000256" key="2">
    <source>
        <dbReference type="ARBA" id="ARBA00023015"/>
    </source>
</evidence>
<evidence type="ECO:0000256" key="4">
    <source>
        <dbReference type="ARBA" id="ARBA00023163"/>
    </source>
</evidence>
<dbReference type="InterPro" id="IPR051677">
    <property type="entry name" value="AfsR-DnrI-RedD_regulator"/>
</dbReference>
<dbReference type="PRINTS" id="PR00364">
    <property type="entry name" value="DISEASERSIST"/>
</dbReference>
<dbReference type="SMART" id="SM01043">
    <property type="entry name" value="BTAD"/>
    <property type="match status" value="1"/>
</dbReference>
<evidence type="ECO:0000256" key="1">
    <source>
        <dbReference type="ARBA" id="ARBA00005820"/>
    </source>
</evidence>
<accession>A0ABQ5QTA9</accession>
<dbReference type="Pfam" id="PF03704">
    <property type="entry name" value="BTAD"/>
    <property type="match status" value="1"/>
</dbReference>
<evidence type="ECO:0000313" key="9">
    <source>
        <dbReference type="Proteomes" id="UP001144280"/>
    </source>
</evidence>
<feature type="domain" description="Bacterial transcriptional activator" evidence="7">
    <location>
        <begin position="111"/>
        <end position="255"/>
    </location>
</feature>
<dbReference type="InterPro" id="IPR005158">
    <property type="entry name" value="BTAD"/>
</dbReference>
<dbReference type="SMART" id="SM00862">
    <property type="entry name" value="Trans_reg_C"/>
    <property type="match status" value="1"/>
</dbReference>
<dbReference type="SUPFAM" id="SSF52540">
    <property type="entry name" value="P-loop containing nucleoside triphosphate hydrolases"/>
    <property type="match status" value="1"/>
</dbReference>
<dbReference type="Gene3D" id="1.10.10.10">
    <property type="entry name" value="Winged helix-like DNA-binding domain superfamily/Winged helix DNA-binding domain"/>
    <property type="match status" value="1"/>
</dbReference>
<dbReference type="SUPFAM" id="SSF46894">
    <property type="entry name" value="C-terminal effector domain of the bipartite response regulators"/>
    <property type="match status" value="1"/>
</dbReference>
<dbReference type="InterPro" id="IPR036388">
    <property type="entry name" value="WH-like_DNA-bd_sf"/>
</dbReference>
<evidence type="ECO:0000259" key="5">
    <source>
        <dbReference type="SMART" id="SM00382"/>
    </source>
</evidence>
<comment type="caution">
    <text evidence="8">The sequence shown here is derived from an EMBL/GenBank/DDBJ whole genome shotgun (WGS) entry which is preliminary data.</text>
</comment>
<dbReference type="InterPro" id="IPR011990">
    <property type="entry name" value="TPR-like_helical_dom_sf"/>
</dbReference>
<organism evidence="8 9">
    <name type="scientific">Phytohabitans aurantiacus</name>
    <dbReference type="NCBI Taxonomy" id="3016789"/>
    <lineage>
        <taxon>Bacteria</taxon>
        <taxon>Bacillati</taxon>
        <taxon>Actinomycetota</taxon>
        <taxon>Actinomycetes</taxon>
        <taxon>Micromonosporales</taxon>
        <taxon>Micromonosporaceae</taxon>
    </lineage>
</organism>
<dbReference type="InterPro" id="IPR016032">
    <property type="entry name" value="Sig_transdc_resp-reg_C-effctor"/>
</dbReference>
<feature type="domain" description="OmpR/PhoB-type" evidence="6">
    <location>
        <begin position="28"/>
        <end position="104"/>
    </location>
</feature>
<keyword evidence="4" id="KW-0804">Transcription</keyword>
<keyword evidence="3" id="KW-0238">DNA-binding</keyword>
<dbReference type="InterPro" id="IPR003593">
    <property type="entry name" value="AAA+_ATPase"/>
</dbReference>
<dbReference type="InterPro" id="IPR027417">
    <property type="entry name" value="P-loop_NTPase"/>
</dbReference>
<dbReference type="CDD" id="cd15831">
    <property type="entry name" value="BTAD"/>
    <property type="match status" value="1"/>
</dbReference>
<evidence type="ECO:0000259" key="7">
    <source>
        <dbReference type="SMART" id="SM01043"/>
    </source>
</evidence>
<dbReference type="PANTHER" id="PTHR35807:SF1">
    <property type="entry name" value="TRANSCRIPTIONAL REGULATOR REDD"/>
    <property type="match status" value="1"/>
</dbReference>
<dbReference type="Gene3D" id="3.40.50.300">
    <property type="entry name" value="P-loop containing nucleotide triphosphate hydrolases"/>
    <property type="match status" value="1"/>
</dbReference>
<feature type="domain" description="AAA+ ATPase" evidence="5">
    <location>
        <begin position="303"/>
        <end position="433"/>
    </location>
</feature>
<dbReference type="Gene3D" id="1.25.40.10">
    <property type="entry name" value="Tetratricopeptide repeat domain"/>
    <property type="match status" value="1"/>
</dbReference>
<comment type="similarity">
    <text evidence="1">Belongs to the AfsR/DnrI/RedD regulatory family.</text>
</comment>
<keyword evidence="2" id="KW-0805">Transcription regulation</keyword>
<evidence type="ECO:0000256" key="3">
    <source>
        <dbReference type="ARBA" id="ARBA00023125"/>
    </source>
</evidence>
<dbReference type="SUPFAM" id="SSF48452">
    <property type="entry name" value="TPR-like"/>
    <property type="match status" value="1"/>
</dbReference>
<dbReference type="Proteomes" id="UP001144280">
    <property type="component" value="Unassembled WGS sequence"/>
</dbReference>
<evidence type="ECO:0008006" key="10">
    <source>
        <dbReference type="Google" id="ProtNLM"/>
    </source>
</evidence>
<sequence length="611" mass="64870">MELTRGSVVGGGRPVFRVLGPLEVRGTSGPVPLTGARQRVVLAALLVRANRVVPLGDLVDAVWPERPPATARDQVVNVVSALRRLVGRAAGEGWLETQPPGYVVRLGPGQLDLEEFEGLVRTADAASAASRPEDAARALRGALSLWRGPALIDVPAPFAATEARRLTELRLAAVEKLMDAEFAAGRHREVVPELTQLVAEYPLRERLRGQLMLALHAAGRTAEALAAYRSGRRLLVDELGLEPGAALQRIERAILTDTEVAEPATAAPTSPPAQLPRDIADFTGRRAEIAAIRERLQAPASTAVRVVAVVGPPGVGKSTLVNHVAHGLRAEFPGGQLHTSLRGDRDPGEVLAEMLRALGTPPGAIPEDLPERIRLYRSLTAQRRLLIVLDGVADAAHARPLLPGDPGCAVLITSRSAVTGLEGTHRITLGAMSSDDAVALLGATAGPGRVTAEPAAAQMIAELCGRYPLALRVAGARAAARPELSLRRLAERLGAPERRLDELRAGDLDVRSTMAAGIGTLPPELALPARRLALLGVGSFPLWTVVAILGVTAEAAEDLVDQLVDRQVVEYAGVDDAGQHRYRFPELIRLYLRFPNRHTAADAWSGRSVSA</sequence>
<dbReference type="SMART" id="SM00382">
    <property type="entry name" value="AAA"/>
    <property type="match status" value="1"/>
</dbReference>
<dbReference type="InterPro" id="IPR041664">
    <property type="entry name" value="AAA_16"/>
</dbReference>
<dbReference type="PANTHER" id="PTHR35807">
    <property type="entry name" value="TRANSCRIPTIONAL REGULATOR REDD-RELATED"/>
    <property type="match status" value="1"/>
</dbReference>
<evidence type="ECO:0000313" key="8">
    <source>
        <dbReference type="EMBL" id="GLH97520.1"/>
    </source>
</evidence>
<dbReference type="Pfam" id="PF13191">
    <property type="entry name" value="AAA_16"/>
    <property type="match status" value="1"/>
</dbReference>
<protein>
    <recommendedName>
        <fullName evidence="10">OmpR/PhoB-type domain-containing protein</fullName>
    </recommendedName>
</protein>
<dbReference type="InterPro" id="IPR001867">
    <property type="entry name" value="OmpR/PhoB-type_DNA-bd"/>
</dbReference>
<reference evidence="8" key="1">
    <citation type="submission" date="2022-12" db="EMBL/GenBank/DDBJ databases">
        <title>New Phytohabitans aurantiacus sp. RD004123 nov., an actinomycete isolated from soil.</title>
        <authorList>
            <person name="Triningsih D.W."/>
            <person name="Harunari E."/>
            <person name="Igarashi Y."/>
        </authorList>
    </citation>
    <scope>NUCLEOTIDE SEQUENCE</scope>
    <source>
        <strain evidence="8">RD004123</strain>
    </source>
</reference>
<dbReference type="RefSeq" id="WP_281895483.1">
    <property type="nucleotide sequence ID" value="NZ_BSDI01000011.1"/>
</dbReference>
<name>A0ABQ5QTA9_9ACTN</name>
<gene>
    <name evidence="8" type="ORF">Pa4123_27950</name>
</gene>
<dbReference type="EMBL" id="BSDI01000011">
    <property type="protein sequence ID" value="GLH97520.1"/>
    <property type="molecule type" value="Genomic_DNA"/>
</dbReference>
<evidence type="ECO:0000259" key="6">
    <source>
        <dbReference type="SMART" id="SM00862"/>
    </source>
</evidence>
<proteinExistence type="inferred from homology"/>